<keyword evidence="2" id="KW-1185">Reference proteome</keyword>
<dbReference type="InterPro" id="IPR034660">
    <property type="entry name" value="DinB/YfiT-like"/>
</dbReference>
<dbReference type="PANTHER" id="PTHR36922">
    <property type="entry name" value="BLL2446 PROTEIN"/>
    <property type="match status" value="1"/>
</dbReference>
<dbReference type="AlphaFoldDB" id="A0A1Y5SPA5"/>
<evidence type="ECO:0000313" key="1">
    <source>
        <dbReference type="EMBL" id="SLN45197.1"/>
    </source>
</evidence>
<dbReference type="SUPFAM" id="SSF109854">
    <property type="entry name" value="DinB/YfiT-like putative metalloenzymes"/>
    <property type="match status" value="1"/>
</dbReference>
<dbReference type="Pfam" id="PF09351">
    <property type="entry name" value="DUF1993"/>
    <property type="match status" value="1"/>
</dbReference>
<evidence type="ECO:0008006" key="3">
    <source>
        <dbReference type="Google" id="ProtNLM"/>
    </source>
</evidence>
<accession>A0A1Y5SPA5</accession>
<reference evidence="1 2" key="1">
    <citation type="submission" date="2017-03" db="EMBL/GenBank/DDBJ databases">
        <authorList>
            <person name="Afonso C.L."/>
            <person name="Miller P.J."/>
            <person name="Scott M.A."/>
            <person name="Spackman E."/>
            <person name="Goraichik I."/>
            <person name="Dimitrov K.M."/>
            <person name="Suarez D.L."/>
            <person name="Swayne D.E."/>
        </authorList>
    </citation>
    <scope>NUCLEOTIDE SEQUENCE [LARGE SCALE GENOMIC DNA]</scope>
    <source>
        <strain evidence="1 2">CECT 7680</strain>
    </source>
</reference>
<dbReference type="EMBL" id="FWFQ01000015">
    <property type="protein sequence ID" value="SLN45197.1"/>
    <property type="molecule type" value="Genomic_DNA"/>
</dbReference>
<dbReference type="RefSeq" id="WP_085868858.1">
    <property type="nucleotide sequence ID" value="NZ_FWFQ01000015.1"/>
</dbReference>
<dbReference type="OrthoDB" id="338237at2"/>
<organism evidence="1 2">
    <name type="scientific">Pseudoruegeria aquimaris</name>
    <dbReference type="NCBI Taxonomy" id="393663"/>
    <lineage>
        <taxon>Bacteria</taxon>
        <taxon>Pseudomonadati</taxon>
        <taxon>Pseudomonadota</taxon>
        <taxon>Alphaproteobacteria</taxon>
        <taxon>Rhodobacterales</taxon>
        <taxon>Roseobacteraceae</taxon>
        <taxon>Pseudoruegeria</taxon>
    </lineage>
</organism>
<dbReference type="Proteomes" id="UP000193409">
    <property type="component" value="Unassembled WGS sequence"/>
</dbReference>
<name>A0A1Y5SPA5_9RHOB</name>
<dbReference type="PANTHER" id="PTHR36922:SF1">
    <property type="entry name" value="DUF1993 DOMAIN-CONTAINING PROTEIN"/>
    <property type="match status" value="1"/>
</dbReference>
<gene>
    <name evidence="1" type="ORF">PSA7680_02304</name>
</gene>
<evidence type="ECO:0000313" key="2">
    <source>
        <dbReference type="Proteomes" id="UP000193409"/>
    </source>
</evidence>
<dbReference type="Gene3D" id="1.20.120.450">
    <property type="entry name" value="dinb family like domain"/>
    <property type="match status" value="1"/>
</dbReference>
<dbReference type="InterPro" id="IPR018531">
    <property type="entry name" value="DUF1993"/>
</dbReference>
<proteinExistence type="predicted"/>
<sequence length="173" mass="18404">MSADLHAASVPVYARYIARIPALLARDGAPEALSTRLVPGMLSAGENLHTAQGYVPRALEPLTGTQAPALPEGPHDAPTLLRRSALLSDWLAGITAQHFTDAARSHVTHRAGEADLTQGSETFLLHYALPNFFFHLVAGYSGLRAAGVALSKGDFDGFHSYPSGFAFPGTDRR</sequence>
<protein>
    <recommendedName>
        <fullName evidence="3">DUF1993 domain-containing protein</fullName>
    </recommendedName>
</protein>